<dbReference type="EMBL" id="VUMN01000017">
    <property type="protein sequence ID" value="MSS58801.1"/>
    <property type="molecule type" value="Genomic_DNA"/>
</dbReference>
<dbReference type="GO" id="GO:0004519">
    <property type="term" value="F:endonuclease activity"/>
    <property type="evidence" value="ECO:0007669"/>
    <property type="project" value="UniProtKB-KW"/>
</dbReference>
<organism evidence="1 2">
    <name type="scientific">Stecheria intestinalis</name>
    <dbReference type="NCBI Taxonomy" id="2606630"/>
    <lineage>
        <taxon>Bacteria</taxon>
        <taxon>Bacillati</taxon>
        <taxon>Bacillota</taxon>
        <taxon>Erysipelotrichia</taxon>
        <taxon>Erysipelotrichales</taxon>
        <taxon>Erysipelotrichaceae</taxon>
        <taxon>Stecheria</taxon>
    </lineage>
</organism>
<keyword evidence="2" id="KW-1185">Reference proteome</keyword>
<proteinExistence type="predicted"/>
<name>A0A7X2NT64_9FIRM</name>
<keyword evidence="1" id="KW-0378">Hydrolase</keyword>
<dbReference type="AlphaFoldDB" id="A0A7X2NT64"/>
<dbReference type="GO" id="GO:0009307">
    <property type="term" value="P:DNA restriction-modification system"/>
    <property type="evidence" value="ECO:0007669"/>
    <property type="project" value="InterPro"/>
</dbReference>
<dbReference type="PANTHER" id="PTHR38733:SF1">
    <property type="entry name" value="TYPE IV METHYL-DIRECTED RESTRICTION ENZYME ECOKMCRBC"/>
    <property type="match status" value="1"/>
</dbReference>
<accession>A0A7X2NT64</accession>
<comment type="caution">
    <text evidence="1">The sequence shown here is derived from an EMBL/GenBank/DDBJ whole genome shotgun (WGS) entry which is preliminary data.</text>
</comment>
<dbReference type="Proteomes" id="UP000461880">
    <property type="component" value="Unassembled WGS sequence"/>
</dbReference>
<keyword evidence="1" id="KW-0255">Endonuclease</keyword>
<evidence type="ECO:0000313" key="1">
    <source>
        <dbReference type="EMBL" id="MSS58801.1"/>
    </source>
</evidence>
<dbReference type="PIRSF" id="PIRSF003109">
    <property type="entry name" value="McrC"/>
    <property type="match status" value="1"/>
</dbReference>
<gene>
    <name evidence="1" type="ORF">FYJ51_07755</name>
</gene>
<dbReference type="InterPro" id="IPR014407">
    <property type="entry name" value="McrC_bac"/>
</dbReference>
<keyword evidence="1" id="KW-0540">Nuclease</keyword>
<sequence>MTENKGIFIKNIYYMLAYAYQVLKQLNYQKIAAEPFDNIYDLFAAILAIGMAQLSKQGLYKEYISSRDDLSILRGKLDLNGSIQNRLRNKQLLTCDYDELSENNLANQVIKSTAVFLSKCNEVRKENQESLLKGLGGFSHVELIDLKRIKWGKVNIQQNRQNYRMLLNLSCFVANSLLMTTESGKYSMQQFTDENMAALFEKFILEYFRRNHPELDASASYVSWDIRSELSASALEYLPKMKTDISLTKGNKKLIIDAKYYRSLWQHYDKNSSDASSTIRNNHLYQIMSYVRNADTERTGNVSGMLLYAKPGNEMFDFDYPNIGGNHYVIKTLDLNTDFSLISSQLDSIVTDFFEEN</sequence>
<dbReference type="RefSeq" id="WP_154504750.1">
    <property type="nucleotide sequence ID" value="NZ_VUMN01000017.1"/>
</dbReference>
<reference evidence="1 2" key="1">
    <citation type="submission" date="2019-08" db="EMBL/GenBank/DDBJ databases">
        <title>In-depth cultivation of the pig gut microbiome towards novel bacterial diversity and tailored functional studies.</title>
        <authorList>
            <person name="Wylensek D."/>
            <person name="Hitch T.C.A."/>
            <person name="Clavel T."/>
        </authorList>
    </citation>
    <scope>NUCLEOTIDE SEQUENCE [LARGE SCALE GENOMIC DNA]</scope>
    <source>
        <strain evidence="1 2">Oil+RF-744-GAM-WT-6</strain>
    </source>
</reference>
<dbReference type="InterPro" id="IPR019292">
    <property type="entry name" value="McrC"/>
</dbReference>
<dbReference type="PANTHER" id="PTHR38733">
    <property type="entry name" value="PROTEIN MCRC"/>
    <property type="match status" value="1"/>
</dbReference>
<evidence type="ECO:0000313" key="2">
    <source>
        <dbReference type="Proteomes" id="UP000461880"/>
    </source>
</evidence>
<dbReference type="Pfam" id="PF10117">
    <property type="entry name" value="McrBC"/>
    <property type="match status" value="1"/>
</dbReference>
<protein>
    <submittedName>
        <fullName evidence="1">5-methylcytosine-specific restriction endonuclease system specificity protein McrC</fullName>
    </submittedName>
</protein>